<dbReference type="Pfam" id="PF08808">
    <property type="entry name" value="RES"/>
    <property type="match status" value="1"/>
</dbReference>
<evidence type="ECO:0000259" key="1">
    <source>
        <dbReference type="SMART" id="SM00953"/>
    </source>
</evidence>
<sequence length="149" mass="16926">MPILWRISNFEDLDGIGGLYASGRWHSRGNQIVYLAEHPALALLEVMAGLEIDLDDLPNDFKLLKVQVPEHDISSSHVFQLKSDWNHSEKETQELGNDWLANKQPLLAKVPSAILPESSNFLYNPRHPDAQNTKVIEVITFPFDQRLVT</sequence>
<dbReference type="Proteomes" id="UP000838160">
    <property type="component" value="Unassembled WGS sequence"/>
</dbReference>
<evidence type="ECO:0000313" key="2">
    <source>
        <dbReference type="EMBL" id="CAH0526199.1"/>
    </source>
</evidence>
<accession>A0ABM8ZHR0</accession>
<proteinExistence type="predicted"/>
<evidence type="ECO:0000313" key="3">
    <source>
        <dbReference type="Proteomes" id="UP000838160"/>
    </source>
</evidence>
<reference evidence="2" key="1">
    <citation type="submission" date="2021-12" db="EMBL/GenBank/DDBJ databases">
        <authorList>
            <person name="Rodrigo-Torres L."/>
            <person name="Arahal R. D."/>
            <person name="Lucena T."/>
        </authorList>
    </citation>
    <scope>NUCLEOTIDE SEQUENCE</scope>
    <source>
        <strain evidence="2">CECT 8226</strain>
    </source>
</reference>
<dbReference type="RefSeq" id="WP_237484608.1">
    <property type="nucleotide sequence ID" value="NZ_CAKLCM010000002.1"/>
</dbReference>
<dbReference type="InterPro" id="IPR014914">
    <property type="entry name" value="RES_dom"/>
</dbReference>
<feature type="domain" description="RES" evidence="1">
    <location>
        <begin position="12"/>
        <end position="137"/>
    </location>
</feature>
<gene>
    <name evidence="2" type="ORF">VHP8226_01673</name>
</gene>
<dbReference type="SMART" id="SM00953">
    <property type="entry name" value="RES"/>
    <property type="match status" value="1"/>
</dbReference>
<name>A0ABM8ZHR0_9VIBR</name>
<organism evidence="2 3">
    <name type="scientific">Vibrio hippocampi</name>
    <dbReference type="NCBI Taxonomy" id="654686"/>
    <lineage>
        <taxon>Bacteria</taxon>
        <taxon>Pseudomonadati</taxon>
        <taxon>Pseudomonadota</taxon>
        <taxon>Gammaproteobacteria</taxon>
        <taxon>Vibrionales</taxon>
        <taxon>Vibrionaceae</taxon>
        <taxon>Vibrio</taxon>
    </lineage>
</organism>
<keyword evidence="3" id="KW-1185">Reference proteome</keyword>
<dbReference type="EMBL" id="CAKLCM010000002">
    <property type="protein sequence ID" value="CAH0526199.1"/>
    <property type="molecule type" value="Genomic_DNA"/>
</dbReference>
<protein>
    <recommendedName>
        <fullName evidence="1">RES domain-containing protein</fullName>
    </recommendedName>
</protein>
<comment type="caution">
    <text evidence="2">The sequence shown here is derived from an EMBL/GenBank/DDBJ whole genome shotgun (WGS) entry which is preliminary data.</text>
</comment>